<reference evidence="2" key="2">
    <citation type="journal article" date="2008" name="Genome Biol.">
        <title>Improved genome assembly and evidence-based global gene model set for the chordate Ciona intestinalis: new insight into intron and operon populations.</title>
        <authorList>
            <person name="Satou Y."/>
            <person name="Mineta K."/>
            <person name="Ogasawara M."/>
            <person name="Sasakura Y."/>
            <person name="Shoguchi E."/>
            <person name="Ueno K."/>
            <person name="Yamada L."/>
            <person name="Matsumoto J."/>
            <person name="Wasserscheid J."/>
            <person name="Dewar K."/>
            <person name="Wiley G.B."/>
            <person name="Macmil S.L."/>
            <person name="Roe B.A."/>
            <person name="Zeller R.W."/>
            <person name="Hastings K.E."/>
            <person name="Lemaire P."/>
            <person name="Lindquist E."/>
            <person name="Endo T."/>
            <person name="Hotta K."/>
            <person name="Inaba K."/>
        </authorList>
    </citation>
    <scope>NUCLEOTIDE SEQUENCE [LARGE SCALE GENOMIC DNA]</scope>
    <source>
        <strain evidence="2">wild type</strain>
    </source>
</reference>
<dbReference type="HOGENOM" id="CLU_1194545_0_0_1"/>
<dbReference type="KEGG" id="cin:100178500"/>
<dbReference type="EMBL" id="EAAA01001166">
    <property type="status" value="NOT_ANNOTATED_CDS"/>
    <property type="molecule type" value="Genomic_DNA"/>
</dbReference>
<dbReference type="Ensembl" id="ENSCINT00000006227.3">
    <property type="protein sequence ID" value="ENSCINP00000006227.3"/>
    <property type="gene ID" value="ENSCING00000003066.3"/>
</dbReference>
<keyword evidence="3" id="KW-1185">Reference proteome</keyword>
<feature type="compositionally biased region" description="Basic residues" evidence="1">
    <location>
        <begin position="176"/>
        <end position="190"/>
    </location>
</feature>
<sequence>MSEGCQLKESSALAKARELNRTNEKRLSENLLSMSHDVEKKLEKLKIDGQATLNFLQRLKSSTGITNMGVKMKKEENRHIKMLIQPPRKMSFAPVDYKKKKLEETSQRLIVSSVSPACEGNPVPVRTVHPWTTNAARVLSRKKPPQIPRPTGRRRHSIDSDDISSDDDDVGVLLVGKKKGRDSKKHKASSRRLSLPPIRENRRKESTDDDNDVTSIQASLVKLKQRRKSVNC</sequence>
<reference evidence="3" key="1">
    <citation type="journal article" date="2002" name="Science">
        <title>The draft genome of Ciona intestinalis: insights into chordate and vertebrate origins.</title>
        <authorList>
            <person name="Dehal P."/>
            <person name="Satou Y."/>
            <person name="Campbell R.K."/>
            <person name="Chapman J."/>
            <person name="Degnan B."/>
            <person name="De Tomaso A."/>
            <person name="Davidson B."/>
            <person name="Di Gregorio A."/>
            <person name="Gelpke M."/>
            <person name="Goodstein D.M."/>
            <person name="Harafuji N."/>
            <person name="Hastings K.E."/>
            <person name="Ho I."/>
            <person name="Hotta K."/>
            <person name="Huang W."/>
            <person name="Kawashima T."/>
            <person name="Lemaire P."/>
            <person name="Martinez D."/>
            <person name="Meinertzhagen I.A."/>
            <person name="Necula S."/>
            <person name="Nonaka M."/>
            <person name="Putnam N."/>
            <person name="Rash S."/>
            <person name="Saiga H."/>
            <person name="Satake M."/>
            <person name="Terry A."/>
            <person name="Yamada L."/>
            <person name="Wang H.G."/>
            <person name="Awazu S."/>
            <person name="Azumi K."/>
            <person name="Boore J."/>
            <person name="Branno M."/>
            <person name="Chin-Bow S."/>
            <person name="DeSantis R."/>
            <person name="Doyle S."/>
            <person name="Francino P."/>
            <person name="Keys D.N."/>
            <person name="Haga S."/>
            <person name="Hayashi H."/>
            <person name="Hino K."/>
            <person name="Imai K.S."/>
            <person name="Inaba K."/>
            <person name="Kano S."/>
            <person name="Kobayashi K."/>
            <person name="Kobayashi M."/>
            <person name="Lee B.I."/>
            <person name="Makabe K.W."/>
            <person name="Manohar C."/>
            <person name="Matassi G."/>
            <person name="Medina M."/>
            <person name="Mochizuki Y."/>
            <person name="Mount S."/>
            <person name="Morishita T."/>
            <person name="Miura S."/>
            <person name="Nakayama A."/>
            <person name="Nishizaka S."/>
            <person name="Nomoto H."/>
            <person name="Ohta F."/>
            <person name="Oishi K."/>
            <person name="Rigoutsos I."/>
            <person name="Sano M."/>
            <person name="Sasaki A."/>
            <person name="Sasakura Y."/>
            <person name="Shoguchi E."/>
            <person name="Shin-i T."/>
            <person name="Spagnuolo A."/>
            <person name="Stainier D."/>
            <person name="Suzuki M.M."/>
            <person name="Tassy O."/>
            <person name="Takatori N."/>
            <person name="Tokuoka M."/>
            <person name="Yagi K."/>
            <person name="Yoshizaki F."/>
            <person name="Wada S."/>
            <person name="Zhang C."/>
            <person name="Hyatt P.D."/>
            <person name="Larimer F."/>
            <person name="Detter C."/>
            <person name="Doggett N."/>
            <person name="Glavina T."/>
            <person name="Hawkins T."/>
            <person name="Richardson P."/>
            <person name="Lucas S."/>
            <person name="Kohara Y."/>
            <person name="Levine M."/>
            <person name="Satoh N."/>
            <person name="Rokhsar D.S."/>
        </authorList>
    </citation>
    <scope>NUCLEOTIDE SEQUENCE [LARGE SCALE GENOMIC DNA]</scope>
</reference>
<organism evidence="2 3">
    <name type="scientific">Ciona intestinalis</name>
    <name type="common">Transparent sea squirt</name>
    <name type="synonym">Ascidia intestinalis</name>
    <dbReference type="NCBI Taxonomy" id="7719"/>
    <lineage>
        <taxon>Eukaryota</taxon>
        <taxon>Metazoa</taxon>
        <taxon>Chordata</taxon>
        <taxon>Tunicata</taxon>
        <taxon>Ascidiacea</taxon>
        <taxon>Phlebobranchia</taxon>
        <taxon>Cionidae</taxon>
        <taxon>Ciona</taxon>
    </lineage>
</organism>
<reference evidence="2" key="3">
    <citation type="submission" date="2025-08" db="UniProtKB">
        <authorList>
            <consortium name="Ensembl"/>
        </authorList>
    </citation>
    <scope>IDENTIFICATION</scope>
</reference>
<gene>
    <name evidence="2" type="primary">LOC100178500</name>
</gene>
<dbReference type="InParanoid" id="F6PPH9"/>
<protein>
    <submittedName>
        <fullName evidence="2">Uncharacterized LOC100178500</fullName>
    </submittedName>
</protein>
<proteinExistence type="predicted"/>
<feature type="region of interest" description="Disordered" evidence="1">
    <location>
        <begin position="134"/>
        <end position="214"/>
    </location>
</feature>
<dbReference type="RefSeq" id="XP_002128951.1">
    <property type="nucleotide sequence ID" value="XM_002128915.4"/>
</dbReference>
<feature type="compositionally biased region" description="Acidic residues" evidence="1">
    <location>
        <begin position="160"/>
        <end position="170"/>
    </location>
</feature>
<dbReference type="GeneID" id="100178500"/>
<dbReference type="AlphaFoldDB" id="F6PPH9"/>
<evidence type="ECO:0000313" key="3">
    <source>
        <dbReference type="Proteomes" id="UP000008144"/>
    </source>
</evidence>
<evidence type="ECO:0000313" key="2">
    <source>
        <dbReference type="Ensembl" id="ENSCINP00000006227.3"/>
    </source>
</evidence>
<accession>A0A1W2WCQ2</accession>
<name>F6PPH9_CIOIN</name>
<evidence type="ECO:0000256" key="1">
    <source>
        <dbReference type="SAM" id="MobiDB-lite"/>
    </source>
</evidence>
<reference evidence="2" key="4">
    <citation type="submission" date="2025-09" db="UniProtKB">
        <authorList>
            <consortium name="Ensembl"/>
        </authorList>
    </citation>
    <scope>IDENTIFICATION</scope>
</reference>
<accession>F6PPH9</accession>
<dbReference type="Proteomes" id="UP000008144">
    <property type="component" value="Chromosome 14"/>
</dbReference>